<feature type="non-terminal residue" evidence="1">
    <location>
        <position position="84"/>
    </location>
</feature>
<evidence type="ECO:0000313" key="1">
    <source>
        <dbReference type="EMBL" id="KAG5264619.1"/>
    </source>
</evidence>
<gene>
    <name evidence="1" type="ORF">AALO_G00256180</name>
</gene>
<accession>A0AAV6FNZ3</accession>
<organism evidence="1 2">
    <name type="scientific">Alosa alosa</name>
    <name type="common">allis shad</name>
    <dbReference type="NCBI Taxonomy" id="278164"/>
    <lineage>
        <taxon>Eukaryota</taxon>
        <taxon>Metazoa</taxon>
        <taxon>Chordata</taxon>
        <taxon>Craniata</taxon>
        <taxon>Vertebrata</taxon>
        <taxon>Euteleostomi</taxon>
        <taxon>Actinopterygii</taxon>
        <taxon>Neopterygii</taxon>
        <taxon>Teleostei</taxon>
        <taxon>Clupei</taxon>
        <taxon>Clupeiformes</taxon>
        <taxon>Clupeoidei</taxon>
        <taxon>Clupeidae</taxon>
        <taxon>Alosa</taxon>
    </lineage>
</organism>
<dbReference type="Proteomes" id="UP000823561">
    <property type="component" value="Chromosome 20"/>
</dbReference>
<dbReference type="EMBL" id="JADWDJ010000020">
    <property type="protein sequence ID" value="KAG5264619.1"/>
    <property type="molecule type" value="Genomic_DNA"/>
</dbReference>
<evidence type="ECO:0000313" key="2">
    <source>
        <dbReference type="Proteomes" id="UP000823561"/>
    </source>
</evidence>
<reference evidence="1" key="1">
    <citation type="submission" date="2020-10" db="EMBL/GenBank/DDBJ databases">
        <title>Chromosome-scale genome assembly of the Allis shad, Alosa alosa.</title>
        <authorList>
            <person name="Margot Z."/>
            <person name="Christophe K."/>
            <person name="Cabau C."/>
            <person name="Louis A."/>
            <person name="Berthelot C."/>
            <person name="Parey E."/>
            <person name="Roest Crollius H."/>
            <person name="Montfort J."/>
            <person name="Robinson-Rechavi M."/>
            <person name="Bucao C."/>
            <person name="Bouchez O."/>
            <person name="Gislard M."/>
            <person name="Lluch J."/>
            <person name="Milhes M."/>
            <person name="Lampietro C."/>
            <person name="Lopez Roques C."/>
            <person name="Donnadieu C."/>
            <person name="Braasch I."/>
            <person name="Desvignes T."/>
            <person name="Postlethwait J."/>
            <person name="Bobe J."/>
            <person name="Guiguen Y."/>
        </authorList>
    </citation>
    <scope>NUCLEOTIDE SEQUENCE</scope>
    <source>
        <strain evidence="1">M-15738</strain>
        <tissue evidence="1">Blood</tissue>
    </source>
</reference>
<proteinExistence type="predicted"/>
<dbReference type="AlphaFoldDB" id="A0AAV6FNZ3"/>
<keyword evidence="2" id="KW-1185">Reference proteome</keyword>
<name>A0AAV6FNZ3_9TELE</name>
<sequence length="84" mass="9664">MTHTERSKMKFTDVMVPITLETESITLLFEVGYLLDIIVTFASTVQMLKCSKTQCMTKQMKLQSRDSLYTSKQALQHHTCTNND</sequence>
<comment type="caution">
    <text evidence="1">The sequence shown here is derived from an EMBL/GenBank/DDBJ whole genome shotgun (WGS) entry which is preliminary data.</text>
</comment>
<protein>
    <submittedName>
        <fullName evidence="1">Uncharacterized protein</fullName>
    </submittedName>
</protein>